<sequence>MRKGETCRALARKVARRTGGGFSPLFLPFRGSRLINGKKIHLHPYTYKGKKEKASFFLFFVFVLNRPKFYILHFTFTIQKEILRRFAPQDDRGGGLASRGVNKKLAEIFVKFFPKKI</sequence>
<evidence type="ECO:0000313" key="1">
    <source>
        <dbReference type="EMBL" id="HIX50287.1"/>
    </source>
</evidence>
<dbReference type="AlphaFoldDB" id="A0A9D2AU19"/>
<proteinExistence type="predicted"/>
<reference evidence="1" key="1">
    <citation type="journal article" date="2021" name="PeerJ">
        <title>Extensive microbial diversity within the chicken gut microbiome revealed by metagenomics and culture.</title>
        <authorList>
            <person name="Gilroy R."/>
            <person name="Ravi A."/>
            <person name="Getino M."/>
            <person name="Pursley I."/>
            <person name="Horton D.L."/>
            <person name="Alikhan N.F."/>
            <person name="Baker D."/>
            <person name="Gharbi K."/>
            <person name="Hall N."/>
            <person name="Watson M."/>
            <person name="Adriaenssens E.M."/>
            <person name="Foster-Nyarko E."/>
            <person name="Jarju S."/>
            <person name="Secka A."/>
            <person name="Antonio M."/>
            <person name="Oren A."/>
            <person name="Chaudhuri R.R."/>
            <person name="La Ragione R."/>
            <person name="Hildebrand F."/>
            <person name="Pallen M.J."/>
        </authorList>
    </citation>
    <scope>NUCLEOTIDE SEQUENCE</scope>
    <source>
        <strain evidence="1">2189</strain>
    </source>
</reference>
<dbReference type="EMBL" id="DXEW01000017">
    <property type="protein sequence ID" value="HIX50287.1"/>
    <property type="molecule type" value="Genomic_DNA"/>
</dbReference>
<protein>
    <submittedName>
        <fullName evidence="1">Uncharacterized protein</fullName>
    </submittedName>
</protein>
<accession>A0A9D2AU19</accession>
<gene>
    <name evidence="1" type="ORF">H9851_03285</name>
</gene>
<name>A0A9D2AU19_9FIRM</name>
<comment type="caution">
    <text evidence="1">The sequence shown here is derived from an EMBL/GenBank/DDBJ whole genome shotgun (WGS) entry which is preliminary data.</text>
</comment>
<organism evidence="1 2">
    <name type="scientific">Candidatus Borkfalkia faecavium</name>
    <dbReference type="NCBI Taxonomy" id="2838508"/>
    <lineage>
        <taxon>Bacteria</taxon>
        <taxon>Bacillati</taxon>
        <taxon>Bacillota</taxon>
        <taxon>Clostridia</taxon>
        <taxon>Christensenellales</taxon>
        <taxon>Christensenellaceae</taxon>
        <taxon>Candidatus Borkfalkia</taxon>
    </lineage>
</organism>
<dbReference type="Proteomes" id="UP000886847">
    <property type="component" value="Unassembled WGS sequence"/>
</dbReference>
<reference evidence="1" key="2">
    <citation type="submission" date="2021-04" db="EMBL/GenBank/DDBJ databases">
        <authorList>
            <person name="Gilroy R."/>
        </authorList>
    </citation>
    <scope>NUCLEOTIDE SEQUENCE</scope>
    <source>
        <strain evidence="1">2189</strain>
    </source>
</reference>
<evidence type="ECO:0000313" key="2">
    <source>
        <dbReference type="Proteomes" id="UP000886847"/>
    </source>
</evidence>